<reference evidence="8" key="1">
    <citation type="submission" date="2021-01" db="EMBL/GenBank/DDBJ databases">
        <title>Whole genome shotgun sequence of Dactylosporangium siamense NBRC 106093.</title>
        <authorList>
            <person name="Komaki H."/>
            <person name="Tamura T."/>
        </authorList>
    </citation>
    <scope>NUCLEOTIDE SEQUENCE</scope>
    <source>
        <strain evidence="8">NBRC 106093</strain>
    </source>
</reference>
<dbReference type="InterPro" id="IPR010290">
    <property type="entry name" value="TM_effector"/>
</dbReference>
<evidence type="ECO:0000256" key="6">
    <source>
        <dbReference type="ARBA" id="ARBA00023136"/>
    </source>
</evidence>
<organism evidence="8 9">
    <name type="scientific">Dactylosporangium siamense</name>
    <dbReference type="NCBI Taxonomy" id="685454"/>
    <lineage>
        <taxon>Bacteria</taxon>
        <taxon>Bacillati</taxon>
        <taxon>Actinomycetota</taxon>
        <taxon>Actinomycetes</taxon>
        <taxon>Micromonosporales</taxon>
        <taxon>Micromonosporaceae</taxon>
        <taxon>Dactylosporangium</taxon>
    </lineage>
</organism>
<feature type="transmembrane region" description="Helical" evidence="7">
    <location>
        <begin position="330"/>
        <end position="356"/>
    </location>
</feature>
<evidence type="ECO:0000256" key="1">
    <source>
        <dbReference type="ARBA" id="ARBA00004651"/>
    </source>
</evidence>
<dbReference type="Proteomes" id="UP000660611">
    <property type="component" value="Unassembled WGS sequence"/>
</dbReference>
<dbReference type="GO" id="GO:0005886">
    <property type="term" value="C:plasma membrane"/>
    <property type="evidence" value="ECO:0007669"/>
    <property type="project" value="UniProtKB-SubCell"/>
</dbReference>
<dbReference type="Pfam" id="PF05977">
    <property type="entry name" value="MFS_3"/>
    <property type="match status" value="1"/>
</dbReference>
<feature type="transmembrane region" description="Helical" evidence="7">
    <location>
        <begin position="244"/>
        <end position="264"/>
    </location>
</feature>
<dbReference type="EMBL" id="BONQ01000178">
    <property type="protein sequence ID" value="GIG52402.1"/>
    <property type="molecule type" value="Genomic_DNA"/>
</dbReference>
<proteinExistence type="predicted"/>
<evidence type="ECO:0000256" key="3">
    <source>
        <dbReference type="ARBA" id="ARBA00022475"/>
    </source>
</evidence>
<dbReference type="PANTHER" id="PTHR23513">
    <property type="entry name" value="INTEGRAL MEMBRANE EFFLUX PROTEIN-RELATED"/>
    <property type="match status" value="1"/>
</dbReference>
<protein>
    <recommendedName>
        <fullName evidence="10">MFS transporter</fullName>
    </recommendedName>
</protein>
<keyword evidence="2" id="KW-0813">Transport</keyword>
<feature type="transmembrane region" description="Helical" evidence="7">
    <location>
        <begin position="362"/>
        <end position="383"/>
    </location>
</feature>
<dbReference type="AlphaFoldDB" id="A0A919PXZ0"/>
<name>A0A919PXZ0_9ACTN</name>
<evidence type="ECO:0000256" key="7">
    <source>
        <dbReference type="SAM" id="Phobius"/>
    </source>
</evidence>
<dbReference type="Gene3D" id="1.20.1250.20">
    <property type="entry name" value="MFS general substrate transporter like domains"/>
    <property type="match status" value="1"/>
</dbReference>
<accession>A0A919PXZ0</accession>
<evidence type="ECO:0000313" key="9">
    <source>
        <dbReference type="Proteomes" id="UP000660611"/>
    </source>
</evidence>
<keyword evidence="5 7" id="KW-1133">Transmembrane helix</keyword>
<feature type="transmembrane region" description="Helical" evidence="7">
    <location>
        <begin position="36"/>
        <end position="58"/>
    </location>
</feature>
<feature type="transmembrane region" description="Helical" evidence="7">
    <location>
        <begin position="271"/>
        <end position="291"/>
    </location>
</feature>
<dbReference type="SUPFAM" id="SSF103473">
    <property type="entry name" value="MFS general substrate transporter"/>
    <property type="match status" value="1"/>
</dbReference>
<evidence type="ECO:0008006" key="10">
    <source>
        <dbReference type="Google" id="ProtNLM"/>
    </source>
</evidence>
<keyword evidence="9" id="KW-1185">Reference proteome</keyword>
<evidence type="ECO:0000313" key="8">
    <source>
        <dbReference type="EMBL" id="GIG52402.1"/>
    </source>
</evidence>
<dbReference type="InterPro" id="IPR036259">
    <property type="entry name" value="MFS_trans_sf"/>
</dbReference>
<feature type="transmembrane region" description="Helical" evidence="7">
    <location>
        <begin position="297"/>
        <end position="318"/>
    </location>
</feature>
<sequence length="392" mass="40805">MTPLLYSTGISVTGDGAFLAAGPLLAASLTRDPVAIAAVTAVFYAPWLVFGLPAGALVDRWPRHTVMITADLFRAALLALLTVLVAVGHASIPALIALITLVGIAHIFFDSASQASIPAIVGRDKDTLAHVNGRFWAIDTVGRLLLGPPLGSLTFAVNRLIPFALDAVSFLLSALFVRNLPPAEPATGPHEPIGAAIRAGVRHLLHTRDLRLLAISLGAHNFGYNMALATFVLYVTDVLDVPDALYGVLLAASALGGIVAGWRARRLTRNLTYRQVVATVHVMQALSWAGIALSGNVWIAALMFVTIGAGGSLSSVAVGSARQSLTPDGLIGRVVSAFRLVGVGAGGVGALAGGVIADRFGLTTPLLCTVGLQLTAAMLTWPFRQRRAESGR</sequence>
<keyword evidence="4 7" id="KW-0812">Transmembrane</keyword>
<evidence type="ECO:0000256" key="4">
    <source>
        <dbReference type="ARBA" id="ARBA00022692"/>
    </source>
</evidence>
<feature type="transmembrane region" description="Helical" evidence="7">
    <location>
        <begin position="160"/>
        <end position="177"/>
    </location>
</feature>
<comment type="caution">
    <text evidence="8">The sequence shown here is derived from an EMBL/GenBank/DDBJ whole genome shotgun (WGS) entry which is preliminary data.</text>
</comment>
<dbReference type="CDD" id="cd06173">
    <property type="entry name" value="MFS_MefA_like"/>
    <property type="match status" value="1"/>
</dbReference>
<gene>
    <name evidence="8" type="ORF">Dsi01nite_104430</name>
</gene>
<feature type="transmembrane region" description="Helical" evidence="7">
    <location>
        <begin position="212"/>
        <end position="232"/>
    </location>
</feature>
<evidence type="ECO:0000256" key="5">
    <source>
        <dbReference type="ARBA" id="ARBA00022989"/>
    </source>
</evidence>
<keyword evidence="3" id="KW-1003">Cell membrane</keyword>
<keyword evidence="6 7" id="KW-0472">Membrane</keyword>
<evidence type="ECO:0000256" key="2">
    <source>
        <dbReference type="ARBA" id="ARBA00022448"/>
    </source>
</evidence>
<feature type="transmembrane region" description="Helical" evidence="7">
    <location>
        <begin position="78"/>
        <end position="109"/>
    </location>
</feature>
<dbReference type="PANTHER" id="PTHR23513:SF6">
    <property type="entry name" value="MAJOR FACILITATOR SUPERFAMILY ASSOCIATED DOMAIN-CONTAINING PROTEIN"/>
    <property type="match status" value="1"/>
</dbReference>
<comment type="subcellular location">
    <subcellularLocation>
        <location evidence="1">Cell membrane</location>
        <topology evidence="1">Multi-pass membrane protein</topology>
    </subcellularLocation>
</comment>